<evidence type="ECO:0000313" key="3">
    <source>
        <dbReference type="Proteomes" id="UP000299102"/>
    </source>
</evidence>
<dbReference type="AlphaFoldDB" id="A0A4C1WET8"/>
<evidence type="ECO:0000256" key="1">
    <source>
        <dbReference type="SAM" id="MobiDB-lite"/>
    </source>
</evidence>
<sequence>MNQNRNPFQGCKKKETITFSRFPPATADSEYFTFPLAANGGLHAKRQRCVTDRRSRREHGRETSGCLVRSHKETDLSLERVTQQITISFNVNTPAIFLRPAHAINGYSQACRIHLPTRRLSRPRPSIVRVGISDLCFI</sequence>
<dbReference type="EMBL" id="BGZK01000554">
    <property type="protein sequence ID" value="GBP49936.1"/>
    <property type="molecule type" value="Genomic_DNA"/>
</dbReference>
<name>A0A4C1WET8_EUMVA</name>
<feature type="compositionally biased region" description="Basic and acidic residues" evidence="1">
    <location>
        <begin position="49"/>
        <end position="62"/>
    </location>
</feature>
<comment type="caution">
    <text evidence="2">The sequence shown here is derived from an EMBL/GenBank/DDBJ whole genome shotgun (WGS) entry which is preliminary data.</text>
</comment>
<keyword evidence="3" id="KW-1185">Reference proteome</keyword>
<gene>
    <name evidence="2" type="ORF">EVAR_29549_1</name>
</gene>
<proteinExistence type="predicted"/>
<reference evidence="2 3" key="1">
    <citation type="journal article" date="2019" name="Commun. Biol.">
        <title>The bagworm genome reveals a unique fibroin gene that provides high tensile strength.</title>
        <authorList>
            <person name="Kono N."/>
            <person name="Nakamura H."/>
            <person name="Ohtoshi R."/>
            <person name="Tomita M."/>
            <person name="Numata K."/>
            <person name="Arakawa K."/>
        </authorList>
    </citation>
    <scope>NUCLEOTIDE SEQUENCE [LARGE SCALE GENOMIC DNA]</scope>
</reference>
<accession>A0A4C1WET8</accession>
<protein>
    <submittedName>
        <fullName evidence="2">Uncharacterized protein</fullName>
    </submittedName>
</protein>
<feature type="region of interest" description="Disordered" evidence="1">
    <location>
        <begin position="45"/>
        <end position="66"/>
    </location>
</feature>
<organism evidence="2 3">
    <name type="scientific">Eumeta variegata</name>
    <name type="common">Bagworm moth</name>
    <name type="synonym">Eumeta japonica</name>
    <dbReference type="NCBI Taxonomy" id="151549"/>
    <lineage>
        <taxon>Eukaryota</taxon>
        <taxon>Metazoa</taxon>
        <taxon>Ecdysozoa</taxon>
        <taxon>Arthropoda</taxon>
        <taxon>Hexapoda</taxon>
        <taxon>Insecta</taxon>
        <taxon>Pterygota</taxon>
        <taxon>Neoptera</taxon>
        <taxon>Endopterygota</taxon>
        <taxon>Lepidoptera</taxon>
        <taxon>Glossata</taxon>
        <taxon>Ditrysia</taxon>
        <taxon>Tineoidea</taxon>
        <taxon>Psychidae</taxon>
        <taxon>Oiketicinae</taxon>
        <taxon>Eumeta</taxon>
    </lineage>
</organism>
<evidence type="ECO:0000313" key="2">
    <source>
        <dbReference type="EMBL" id="GBP49936.1"/>
    </source>
</evidence>
<dbReference type="Proteomes" id="UP000299102">
    <property type="component" value="Unassembled WGS sequence"/>
</dbReference>